<proteinExistence type="predicted"/>
<dbReference type="Proteomes" id="UP000626026">
    <property type="component" value="Unassembled WGS sequence"/>
</dbReference>
<sequence>MPGTARSALPLHSLLLFVLLLGGGVLLRPVGVMAQAAAPPAASTPQPAAPVPPDSLAALDGILATLKNDTSRAAFVADLERLRASLVAQGNRPAAPAAAAPENPAPAPA</sequence>
<feature type="compositionally biased region" description="Low complexity" evidence="1">
    <location>
        <begin position="93"/>
        <end position="102"/>
    </location>
</feature>
<name>A0ABR7RUH9_9PROT</name>
<comment type="caution">
    <text evidence="2">The sequence shown here is derived from an EMBL/GenBank/DDBJ whole genome shotgun (WGS) entry which is preliminary data.</text>
</comment>
<evidence type="ECO:0000313" key="2">
    <source>
        <dbReference type="EMBL" id="MBC9209971.1"/>
    </source>
</evidence>
<gene>
    <name evidence="2" type="ORF">IBL26_24270</name>
</gene>
<reference evidence="2 3" key="1">
    <citation type="journal article" date="2013" name="Int. J. Syst. Evol. Microbiol.">
        <title>Roseomonas aerophila sp. nov., isolated from air.</title>
        <authorList>
            <person name="Kim S.J."/>
            <person name="Weon H.Y."/>
            <person name="Ahn J.H."/>
            <person name="Hong S.B."/>
            <person name="Seok S.J."/>
            <person name="Whang K.S."/>
            <person name="Kwon S.W."/>
        </authorList>
    </citation>
    <scope>NUCLEOTIDE SEQUENCE [LARGE SCALE GENOMIC DNA]</scope>
    <source>
        <strain evidence="2 3">NBRC 108923</strain>
    </source>
</reference>
<keyword evidence="3" id="KW-1185">Reference proteome</keyword>
<protein>
    <submittedName>
        <fullName evidence="2">Uncharacterized protein</fullName>
    </submittedName>
</protein>
<dbReference type="EMBL" id="JACTVA010000085">
    <property type="protein sequence ID" value="MBC9209971.1"/>
    <property type="molecule type" value="Genomic_DNA"/>
</dbReference>
<organism evidence="2 3">
    <name type="scientific">Teichococcus aerophilus</name>
    <dbReference type="NCBI Taxonomy" id="1224513"/>
    <lineage>
        <taxon>Bacteria</taxon>
        <taxon>Pseudomonadati</taxon>
        <taxon>Pseudomonadota</taxon>
        <taxon>Alphaproteobacteria</taxon>
        <taxon>Acetobacterales</taxon>
        <taxon>Roseomonadaceae</taxon>
        <taxon>Roseomonas</taxon>
    </lineage>
</organism>
<feature type="non-terminal residue" evidence="2">
    <location>
        <position position="109"/>
    </location>
</feature>
<evidence type="ECO:0000313" key="3">
    <source>
        <dbReference type="Proteomes" id="UP000626026"/>
    </source>
</evidence>
<evidence type="ECO:0000256" key="1">
    <source>
        <dbReference type="SAM" id="MobiDB-lite"/>
    </source>
</evidence>
<feature type="region of interest" description="Disordered" evidence="1">
    <location>
        <begin position="90"/>
        <end position="109"/>
    </location>
</feature>
<accession>A0ABR7RUH9</accession>